<name>A0A2T3AEA3_9PEZI</name>
<reference evidence="1 2" key="1">
    <citation type="journal article" date="2018" name="Mycol. Prog.">
        <title>Coniella lustricola, a new species from submerged detritus.</title>
        <authorList>
            <person name="Raudabaugh D.B."/>
            <person name="Iturriaga T."/>
            <person name="Carver A."/>
            <person name="Mondo S."/>
            <person name="Pangilinan J."/>
            <person name="Lipzen A."/>
            <person name="He G."/>
            <person name="Amirebrahimi M."/>
            <person name="Grigoriev I.V."/>
            <person name="Miller A.N."/>
        </authorList>
    </citation>
    <scope>NUCLEOTIDE SEQUENCE [LARGE SCALE GENOMIC DNA]</scope>
    <source>
        <strain evidence="1 2">B22-T-1</strain>
    </source>
</reference>
<gene>
    <name evidence="1" type="ORF">BD289DRAFT_162944</name>
</gene>
<evidence type="ECO:0000313" key="1">
    <source>
        <dbReference type="EMBL" id="PSR93986.1"/>
    </source>
</evidence>
<dbReference type="EMBL" id="KZ678402">
    <property type="protein sequence ID" value="PSR93986.1"/>
    <property type="molecule type" value="Genomic_DNA"/>
</dbReference>
<proteinExistence type="predicted"/>
<keyword evidence="2" id="KW-1185">Reference proteome</keyword>
<dbReference type="Proteomes" id="UP000241462">
    <property type="component" value="Unassembled WGS sequence"/>
</dbReference>
<protein>
    <submittedName>
        <fullName evidence="1">Uncharacterized protein</fullName>
    </submittedName>
</protein>
<organism evidence="1 2">
    <name type="scientific">Coniella lustricola</name>
    <dbReference type="NCBI Taxonomy" id="2025994"/>
    <lineage>
        <taxon>Eukaryota</taxon>
        <taxon>Fungi</taxon>
        <taxon>Dikarya</taxon>
        <taxon>Ascomycota</taxon>
        <taxon>Pezizomycotina</taxon>
        <taxon>Sordariomycetes</taxon>
        <taxon>Sordariomycetidae</taxon>
        <taxon>Diaporthales</taxon>
        <taxon>Schizoparmaceae</taxon>
        <taxon>Coniella</taxon>
    </lineage>
</organism>
<evidence type="ECO:0000313" key="2">
    <source>
        <dbReference type="Proteomes" id="UP000241462"/>
    </source>
</evidence>
<dbReference type="InParanoid" id="A0A2T3AEA3"/>
<dbReference type="AlphaFoldDB" id="A0A2T3AEA3"/>
<sequence>MARLFPSVYNLVSVVRRRQVPSANLDRACEEQEAEGSREAWAAGIWQAKLTAAGIREGRSSLAIAAGRQTASLRAAEASLMRTQERQMLARRRGLPALV</sequence>
<accession>A0A2T3AEA3</accession>